<reference evidence="1 2" key="1">
    <citation type="submission" date="2017-03" db="EMBL/GenBank/DDBJ databases">
        <title>Genome analysis of Rhizobial strains effectives or ineffectives for nitrogen fixation isolated from bean seeds.</title>
        <authorList>
            <person name="Peralta H."/>
            <person name="Aguilar-Vera A."/>
            <person name="Mora Y."/>
            <person name="Vargas-Lagunas C."/>
            <person name="Girard L."/>
            <person name="Mora J."/>
        </authorList>
    </citation>
    <scope>NUCLEOTIDE SEQUENCE [LARGE SCALE GENOMIC DNA]</scope>
    <source>
        <strain evidence="1 2">CCGM3</strain>
    </source>
</reference>
<gene>
    <name evidence="1" type="ORF">B5K06_32875</name>
</gene>
<dbReference type="Proteomes" id="UP000254939">
    <property type="component" value="Unassembled WGS sequence"/>
</dbReference>
<protein>
    <submittedName>
        <fullName evidence="1">Uncharacterized protein</fullName>
    </submittedName>
</protein>
<name>A0A370KEU0_9HYPH</name>
<accession>A0A370KEU0</accession>
<organism evidence="1 2">
    <name type="scientific">Rhizobium grahamii</name>
    <dbReference type="NCBI Taxonomy" id="1120045"/>
    <lineage>
        <taxon>Bacteria</taxon>
        <taxon>Pseudomonadati</taxon>
        <taxon>Pseudomonadota</taxon>
        <taxon>Alphaproteobacteria</taxon>
        <taxon>Hyphomicrobiales</taxon>
        <taxon>Rhizobiaceae</taxon>
        <taxon>Rhizobium/Agrobacterium group</taxon>
        <taxon>Rhizobium</taxon>
    </lineage>
</organism>
<evidence type="ECO:0000313" key="1">
    <source>
        <dbReference type="EMBL" id="RDJ01970.1"/>
    </source>
</evidence>
<dbReference type="EMBL" id="NAAC01000049">
    <property type="protein sequence ID" value="RDJ01970.1"/>
    <property type="molecule type" value="Genomic_DNA"/>
</dbReference>
<proteinExistence type="predicted"/>
<dbReference type="AlphaFoldDB" id="A0A370KEU0"/>
<evidence type="ECO:0000313" key="2">
    <source>
        <dbReference type="Proteomes" id="UP000254939"/>
    </source>
</evidence>
<comment type="caution">
    <text evidence="1">The sequence shown here is derived from an EMBL/GenBank/DDBJ whole genome shotgun (WGS) entry which is preliminary data.</text>
</comment>
<sequence>MASKPQMTAPWTAVFLAALGNSSHEKGNKSLICINERYSFLVLLIWSKTVALIKPMAVA</sequence>